<dbReference type="RefSeq" id="WP_189133911.1">
    <property type="nucleotide sequence ID" value="NZ_BMMS01000022.1"/>
</dbReference>
<evidence type="ECO:0000313" key="2">
    <source>
        <dbReference type="EMBL" id="GGO94225.1"/>
    </source>
</evidence>
<evidence type="ECO:0000256" key="1">
    <source>
        <dbReference type="SAM" id="MobiDB-lite"/>
    </source>
</evidence>
<gene>
    <name evidence="2" type="ORF">GCM10012280_48580</name>
</gene>
<reference evidence="2" key="2">
    <citation type="submission" date="2020-09" db="EMBL/GenBank/DDBJ databases">
        <authorList>
            <person name="Sun Q."/>
            <person name="Zhou Y."/>
        </authorList>
    </citation>
    <scope>NUCLEOTIDE SEQUENCE</scope>
    <source>
        <strain evidence="2">CGMCC 4.7201</strain>
    </source>
</reference>
<accession>A0A917ZUG8</accession>
<name>A0A917ZUG8_9ACTN</name>
<reference evidence="2" key="1">
    <citation type="journal article" date="2014" name="Int. J. Syst. Evol. Microbiol.">
        <title>Complete genome sequence of Corynebacterium casei LMG S-19264T (=DSM 44701T), isolated from a smear-ripened cheese.</title>
        <authorList>
            <consortium name="US DOE Joint Genome Institute (JGI-PGF)"/>
            <person name="Walter F."/>
            <person name="Albersmeier A."/>
            <person name="Kalinowski J."/>
            <person name="Ruckert C."/>
        </authorList>
    </citation>
    <scope>NUCLEOTIDE SEQUENCE</scope>
    <source>
        <strain evidence="2">CGMCC 4.7201</strain>
    </source>
</reference>
<proteinExistence type="predicted"/>
<protein>
    <submittedName>
        <fullName evidence="2">Uncharacterized protein</fullName>
    </submittedName>
</protein>
<comment type="caution">
    <text evidence="2">The sequence shown here is derived from an EMBL/GenBank/DDBJ whole genome shotgun (WGS) entry which is preliminary data.</text>
</comment>
<organism evidence="2 3">
    <name type="scientific">Wenjunlia tyrosinilytica</name>
    <dbReference type="NCBI Taxonomy" id="1544741"/>
    <lineage>
        <taxon>Bacteria</taxon>
        <taxon>Bacillati</taxon>
        <taxon>Actinomycetota</taxon>
        <taxon>Actinomycetes</taxon>
        <taxon>Kitasatosporales</taxon>
        <taxon>Streptomycetaceae</taxon>
        <taxon>Wenjunlia</taxon>
    </lineage>
</organism>
<feature type="compositionally biased region" description="Low complexity" evidence="1">
    <location>
        <begin position="25"/>
        <end position="45"/>
    </location>
</feature>
<dbReference type="EMBL" id="BMMS01000022">
    <property type="protein sequence ID" value="GGO94225.1"/>
    <property type="molecule type" value="Genomic_DNA"/>
</dbReference>
<evidence type="ECO:0000313" key="3">
    <source>
        <dbReference type="Proteomes" id="UP000641932"/>
    </source>
</evidence>
<dbReference type="AlphaFoldDB" id="A0A917ZUG8"/>
<sequence length="60" mass="6212">MRTLFPSLFTQDDLAVPAPRPAEPAPIGSPGAVPAAGPGSVAAPGDDWDDEGTSPLWVWR</sequence>
<keyword evidence="3" id="KW-1185">Reference proteome</keyword>
<feature type="region of interest" description="Disordered" evidence="1">
    <location>
        <begin position="1"/>
        <end position="60"/>
    </location>
</feature>
<dbReference type="Proteomes" id="UP000641932">
    <property type="component" value="Unassembled WGS sequence"/>
</dbReference>